<comment type="caution">
    <text evidence="2">The sequence shown here is derived from an EMBL/GenBank/DDBJ whole genome shotgun (WGS) entry which is preliminary data.</text>
</comment>
<accession>A0A8J8WIX5</accession>
<evidence type="ECO:0000313" key="3">
    <source>
        <dbReference type="Proteomes" id="UP000631181"/>
    </source>
</evidence>
<feature type="compositionally biased region" description="Polar residues" evidence="1">
    <location>
        <begin position="1"/>
        <end position="36"/>
    </location>
</feature>
<feature type="compositionally biased region" description="Basic and acidic residues" evidence="1">
    <location>
        <begin position="286"/>
        <end position="296"/>
    </location>
</feature>
<dbReference type="EMBL" id="WIWV01000075">
    <property type="protein sequence ID" value="KAF7714779.1"/>
    <property type="molecule type" value="Genomic_DNA"/>
</dbReference>
<organism evidence="2 3">
    <name type="scientific">Penicillium ucsense</name>
    <dbReference type="NCBI Taxonomy" id="2839758"/>
    <lineage>
        <taxon>Eukaryota</taxon>
        <taxon>Fungi</taxon>
        <taxon>Dikarya</taxon>
        <taxon>Ascomycota</taxon>
        <taxon>Pezizomycotina</taxon>
        <taxon>Eurotiomycetes</taxon>
        <taxon>Eurotiomycetidae</taxon>
        <taxon>Eurotiales</taxon>
        <taxon>Aspergillaceae</taxon>
        <taxon>Penicillium</taxon>
    </lineage>
</organism>
<name>A0A8J8WIX5_9EURO</name>
<protein>
    <submittedName>
        <fullName evidence="2">Uncharacterized protein</fullName>
    </submittedName>
</protein>
<proteinExistence type="predicted"/>
<feature type="region of interest" description="Disordered" evidence="1">
    <location>
        <begin position="1"/>
        <end position="346"/>
    </location>
</feature>
<dbReference type="AlphaFoldDB" id="A0A8J8WIX5"/>
<gene>
    <name evidence="2" type="ORF">PECM_007843</name>
</gene>
<feature type="compositionally biased region" description="Basic residues" evidence="1">
    <location>
        <begin position="150"/>
        <end position="166"/>
    </location>
</feature>
<reference evidence="2" key="1">
    <citation type="journal article" date="2020" name="Front. Microbiol.">
        <title>Gene regulatory networks of Penicillium echinulatum 2HH and Penicillium oxalicum 114-2 inferred by a computational biology approach.</title>
        <authorList>
            <person name="Lenz A.R."/>
            <person name="Galan-Vasquez E."/>
            <person name="Balbinot E."/>
            <person name="De Abreu F.P."/>
            <person name="De Oliveira N.S."/>
            <person name="Da Rosa L.O."/>
            <person name="De Avila E Silva S."/>
            <person name="Camassola M."/>
            <person name="Dillon A.J.P."/>
            <person name="Perez-Rueda E."/>
        </authorList>
    </citation>
    <scope>NUCLEOTIDE SEQUENCE</scope>
    <source>
        <strain evidence="2">S1M29</strain>
    </source>
</reference>
<sequence>MASSNSKNSPALSHSSVGTKSPATQASTLSLESSRYVSKDSPLDPKIDPNQPIELSGPDHKPVFPPKYTKKPTSHHSHSRSGEPYPSRERGTGPARAYHHNSAAPEERRASTQQQSFYTQSPSQPPLPQHHSRDPEYYPNYAHPSQQQYSHHHLQHQHHHHPHPHHPSSAAPPRQPIPPVHHQQAPPSGPHYASPEPSYYHGQSGPQSQSQPQSQPPPHHGHGHGHGHPAMTHRPEDYYHDQQPPRSDRHSHGGGPPPAHFYAGQDQFLPDQRQNGLPRMPQDDYYESRQSLEQHELYQSSARLTPQAGGGGGARIKIEPDDMDIDHMGPRATPEKQIVGVKRGRS</sequence>
<dbReference type="Proteomes" id="UP000631181">
    <property type="component" value="Unassembled WGS sequence"/>
</dbReference>
<evidence type="ECO:0000313" key="2">
    <source>
        <dbReference type="EMBL" id="KAF7714779.1"/>
    </source>
</evidence>
<feature type="compositionally biased region" description="Basic and acidic residues" evidence="1">
    <location>
        <begin position="37"/>
        <end position="47"/>
    </location>
</feature>
<dbReference type="OrthoDB" id="4361389at2759"/>
<feature type="compositionally biased region" description="Basic and acidic residues" evidence="1">
    <location>
        <begin position="316"/>
        <end position="329"/>
    </location>
</feature>
<evidence type="ECO:0000256" key="1">
    <source>
        <dbReference type="SAM" id="MobiDB-lite"/>
    </source>
</evidence>
<feature type="compositionally biased region" description="Basic residues" evidence="1">
    <location>
        <begin position="68"/>
        <end position="79"/>
    </location>
</feature>
<feature type="compositionally biased region" description="Low complexity" evidence="1">
    <location>
        <begin position="201"/>
        <end position="213"/>
    </location>
</feature>
<keyword evidence="3" id="KW-1185">Reference proteome</keyword>